<dbReference type="GO" id="GO:0031012">
    <property type="term" value="C:extracellular matrix"/>
    <property type="evidence" value="ECO:0007669"/>
    <property type="project" value="InterPro"/>
</dbReference>
<dbReference type="AlphaFoldDB" id="A0AAN5Y668"/>
<reference evidence="7" key="1">
    <citation type="journal article" date="2023" name="PeerJ">
        <title>Selection and evaluation of lactic acid bacteria from chicken feces in Thailand as potential probiotics.</title>
        <authorList>
            <person name="Khurajog B."/>
            <person name="Disastra Y."/>
            <person name="Lawwyne L.D."/>
            <person name="Sirichokchatchawan W."/>
            <person name="Niyomtham W."/>
            <person name="Yindee J."/>
            <person name="Hampson D.J."/>
            <person name="Prapasarakul N."/>
        </authorList>
    </citation>
    <scope>NUCLEOTIDE SEQUENCE</scope>
    <source>
        <strain evidence="7">BF9</strain>
    </source>
</reference>
<protein>
    <submittedName>
        <fullName evidence="7">Matrixin family metalloprotease</fullName>
        <ecNumber evidence="7">3.4.24.-</ecNumber>
    </submittedName>
</protein>
<gene>
    <name evidence="7" type="ORF">R0G89_10345</name>
</gene>
<keyword evidence="2" id="KW-0479">Metal-binding</keyword>
<dbReference type="KEGG" id="paci:A4V11_09620"/>
<accession>A0AAN5Y668</accession>
<evidence type="ECO:0000256" key="1">
    <source>
        <dbReference type="ARBA" id="ARBA00022670"/>
    </source>
</evidence>
<name>A0AAN5Y668_PEDAC</name>
<keyword evidence="3 7" id="KW-0378">Hydrolase</keyword>
<evidence type="ECO:0000313" key="7">
    <source>
        <dbReference type="EMBL" id="MDV2622100.1"/>
    </source>
</evidence>
<dbReference type="PANTHER" id="PTHR10201">
    <property type="entry name" value="MATRIX METALLOPROTEINASE"/>
    <property type="match status" value="1"/>
</dbReference>
<evidence type="ECO:0000256" key="5">
    <source>
        <dbReference type="ARBA" id="ARBA00023049"/>
    </source>
</evidence>
<comment type="caution">
    <text evidence="7">The sequence shown here is derived from an EMBL/GenBank/DDBJ whole genome shotgun (WGS) entry which is preliminary data.</text>
</comment>
<dbReference type="RefSeq" id="WP_005917527.1">
    <property type="nucleotide sequence ID" value="NZ_BJMF01000010.1"/>
</dbReference>
<dbReference type="EMBL" id="JAWJAV010000010">
    <property type="protein sequence ID" value="MDV2622100.1"/>
    <property type="molecule type" value="Genomic_DNA"/>
</dbReference>
<dbReference type="GO" id="GO:0008270">
    <property type="term" value="F:zinc ion binding"/>
    <property type="evidence" value="ECO:0007669"/>
    <property type="project" value="InterPro"/>
</dbReference>
<dbReference type="GO" id="GO:0004222">
    <property type="term" value="F:metalloendopeptidase activity"/>
    <property type="evidence" value="ECO:0007669"/>
    <property type="project" value="InterPro"/>
</dbReference>
<dbReference type="PANTHER" id="PTHR10201:SF323">
    <property type="entry name" value="MATRIX METALLOPROTEINASE-21"/>
    <property type="match status" value="1"/>
</dbReference>
<dbReference type="InterPro" id="IPR001818">
    <property type="entry name" value="Pept_M10_metallopeptidase"/>
</dbReference>
<dbReference type="Gene3D" id="3.40.390.10">
    <property type="entry name" value="Collagenase (Catalytic Domain)"/>
    <property type="match status" value="1"/>
</dbReference>
<keyword evidence="5 7" id="KW-0482">Metalloprotease</keyword>
<dbReference type="InterPro" id="IPR006026">
    <property type="entry name" value="Peptidase_Metallo"/>
</dbReference>
<reference evidence="7" key="2">
    <citation type="submission" date="2023-10" db="EMBL/GenBank/DDBJ databases">
        <authorList>
            <person name="Khurajog B."/>
        </authorList>
    </citation>
    <scope>NUCLEOTIDE SEQUENCE</scope>
    <source>
        <strain evidence="7">BF9</strain>
    </source>
</reference>
<dbReference type="Proteomes" id="UP001280897">
    <property type="component" value="Unassembled WGS sequence"/>
</dbReference>
<dbReference type="EC" id="3.4.24.-" evidence="7"/>
<organism evidence="7 8">
    <name type="scientific">Pediococcus acidilactici</name>
    <dbReference type="NCBI Taxonomy" id="1254"/>
    <lineage>
        <taxon>Bacteria</taxon>
        <taxon>Bacillati</taxon>
        <taxon>Bacillota</taxon>
        <taxon>Bacilli</taxon>
        <taxon>Lactobacillales</taxon>
        <taxon>Lactobacillaceae</taxon>
        <taxon>Pediococcus</taxon>
        <taxon>Pediococcus acidilactici group</taxon>
    </lineage>
</organism>
<dbReference type="Pfam" id="PF00413">
    <property type="entry name" value="Peptidase_M10"/>
    <property type="match status" value="1"/>
</dbReference>
<feature type="domain" description="Peptidase metallopeptidase" evidence="6">
    <location>
        <begin position="79"/>
        <end position="231"/>
    </location>
</feature>
<dbReference type="SMART" id="SM00235">
    <property type="entry name" value="ZnMc"/>
    <property type="match status" value="1"/>
</dbReference>
<evidence type="ECO:0000313" key="8">
    <source>
        <dbReference type="Proteomes" id="UP001280897"/>
    </source>
</evidence>
<dbReference type="GO" id="GO:0006508">
    <property type="term" value="P:proteolysis"/>
    <property type="evidence" value="ECO:0007669"/>
    <property type="project" value="UniProtKB-KW"/>
</dbReference>
<evidence type="ECO:0000256" key="3">
    <source>
        <dbReference type="ARBA" id="ARBA00022801"/>
    </source>
</evidence>
<dbReference type="SUPFAM" id="SSF55486">
    <property type="entry name" value="Metalloproteases ('zincins'), catalytic domain"/>
    <property type="match status" value="1"/>
</dbReference>
<keyword evidence="1" id="KW-0645">Protease</keyword>
<evidence type="ECO:0000256" key="4">
    <source>
        <dbReference type="ARBA" id="ARBA00022833"/>
    </source>
</evidence>
<keyword evidence="4" id="KW-0862">Zinc</keyword>
<evidence type="ECO:0000259" key="6">
    <source>
        <dbReference type="SMART" id="SM00235"/>
    </source>
</evidence>
<proteinExistence type="predicted"/>
<sequence>MRFRTFWGWLLIFGIAAWLIKSDVVTIPAGVQQTFRTGINKVATSLDSVIDSNWNFNQNKATKADQASGKATPVESVVKGKNLSKTYYYSFAPNTPENVQKVFQQAIKQYNQTGIVDLEPGPMHNWLNHVTLGVYQKAMPENQDRTIELGVGGPDVIEQQGVVSRIANHASAKLNIYYNRSISQSVALHELGHALGLDHSQSLTSIMYPIDRGQQGLSEEDLNGLRSIYGKQTDENE</sequence>
<dbReference type="InterPro" id="IPR024079">
    <property type="entry name" value="MetalloPept_cat_dom_sf"/>
</dbReference>
<evidence type="ECO:0000256" key="2">
    <source>
        <dbReference type="ARBA" id="ARBA00022723"/>
    </source>
</evidence>